<evidence type="ECO:0008006" key="3">
    <source>
        <dbReference type="Google" id="ProtNLM"/>
    </source>
</evidence>
<dbReference type="EMBL" id="JAPJDZ010000076">
    <property type="protein sequence ID" value="MDP5137904.1"/>
    <property type="molecule type" value="Genomic_DNA"/>
</dbReference>
<dbReference type="RefSeq" id="WP_305977102.1">
    <property type="nucleotide sequence ID" value="NZ_JAPJDZ010000076.1"/>
</dbReference>
<organism evidence="1 2">
    <name type="scientific">Rheinheimera baltica</name>
    <dbReference type="NCBI Taxonomy" id="67576"/>
    <lineage>
        <taxon>Bacteria</taxon>
        <taxon>Pseudomonadati</taxon>
        <taxon>Pseudomonadota</taxon>
        <taxon>Gammaproteobacteria</taxon>
        <taxon>Chromatiales</taxon>
        <taxon>Chromatiaceae</taxon>
        <taxon>Rheinheimera</taxon>
    </lineage>
</organism>
<evidence type="ECO:0000313" key="1">
    <source>
        <dbReference type="EMBL" id="MDP5137904.1"/>
    </source>
</evidence>
<gene>
    <name evidence="1" type="ORF">ORJ04_18285</name>
</gene>
<reference evidence="1 2" key="1">
    <citation type="submission" date="2022-11" db="EMBL/GenBank/DDBJ databases">
        <title>Viruses from the air-sea interface of a natural surface slick.</title>
        <authorList>
            <person name="Rahlff J."/>
            <person name="Holmfeldt K."/>
        </authorList>
    </citation>
    <scope>NUCLEOTIDE SEQUENCE [LARGE SCALE GENOMIC DNA]</scope>
    <source>
        <strain evidence="1 2">SMS4</strain>
    </source>
</reference>
<comment type="caution">
    <text evidence="1">The sequence shown here is derived from an EMBL/GenBank/DDBJ whole genome shotgun (WGS) entry which is preliminary data.</text>
</comment>
<keyword evidence="2" id="KW-1185">Reference proteome</keyword>
<dbReference type="Proteomes" id="UP001231109">
    <property type="component" value="Unassembled WGS sequence"/>
</dbReference>
<name>A0ABT9I3E8_9GAMM</name>
<sequence length="209" mass="23005">MQQHNLHAISASAMALQTVAAVNISARLFLAQKSAAKLSLTAKNLSVIAARIGVDAAGLKVLSGFYDQFAQNAIKVAGDINRLAQRIARNTMVRWRCHLFSQKVAVLLANNSNEQGLLNKSFQQAIAREQQLQQGNLSQCRQLERLLAELLDYMMTMQVIAVNARIEACSLSGYQLQLTQLAEAIERNSSGLLADITHCQFRLKELLLA</sequence>
<proteinExistence type="predicted"/>
<evidence type="ECO:0000313" key="2">
    <source>
        <dbReference type="Proteomes" id="UP001231109"/>
    </source>
</evidence>
<accession>A0ABT9I3E8</accession>
<protein>
    <recommendedName>
        <fullName evidence="3">Methyl-accepting chemotaxis protein</fullName>
    </recommendedName>
</protein>